<reference evidence="1 2" key="1">
    <citation type="journal article" date="2021" name="BMC Genomics">
        <title>Datura genome reveals duplications of psychoactive alkaloid biosynthetic genes and high mutation rate following tissue culture.</title>
        <authorList>
            <person name="Rajewski A."/>
            <person name="Carter-House D."/>
            <person name="Stajich J."/>
            <person name="Litt A."/>
        </authorList>
    </citation>
    <scope>NUCLEOTIDE SEQUENCE [LARGE SCALE GENOMIC DNA]</scope>
    <source>
        <strain evidence="1">AR-01</strain>
    </source>
</reference>
<keyword evidence="2" id="KW-1185">Reference proteome</keyword>
<organism evidence="1 2">
    <name type="scientific">Datura stramonium</name>
    <name type="common">Jimsonweed</name>
    <name type="synonym">Common thornapple</name>
    <dbReference type="NCBI Taxonomy" id="4076"/>
    <lineage>
        <taxon>Eukaryota</taxon>
        <taxon>Viridiplantae</taxon>
        <taxon>Streptophyta</taxon>
        <taxon>Embryophyta</taxon>
        <taxon>Tracheophyta</taxon>
        <taxon>Spermatophyta</taxon>
        <taxon>Magnoliopsida</taxon>
        <taxon>eudicotyledons</taxon>
        <taxon>Gunneridae</taxon>
        <taxon>Pentapetalae</taxon>
        <taxon>asterids</taxon>
        <taxon>lamiids</taxon>
        <taxon>Solanales</taxon>
        <taxon>Solanaceae</taxon>
        <taxon>Solanoideae</taxon>
        <taxon>Datureae</taxon>
        <taxon>Datura</taxon>
    </lineage>
</organism>
<sequence length="62" mass="7379">MVLLMHRKRVFPSGSSIDAELVEMPINWSSKSKSPKQNEVYHFYQQINIELTNQFQLNQRKL</sequence>
<protein>
    <submittedName>
        <fullName evidence="1">Ubiquitin-conjugating enzyme</fullName>
    </submittedName>
</protein>
<gene>
    <name evidence="1" type="primary">UBC25_3</name>
    <name evidence="1" type="ORF">HAX54_047394</name>
</gene>
<dbReference type="EMBL" id="JACEIK010000765">
    <property type="protein sequence ID" value="MCD7461927.1"/>
    <property type="molecule type" value="Genomic_DNA"/>
</dbReference>
<proteinExistence type="predicted"/>
<feature type="non-terminal residue" evidence="1">
    <location>
        <position position="62"/>
    </location>
</feature>
<comment type="caution">
    <text evidence="1">The sequence shown here is derived from an EMBL/GenBank/DDBJ whole genome shotgun (WGS) entry which is preliminary data.</text>
</comment>
<accession>A0ABS8SU69</accession>
<dbReference type="Proteomes" id="UP000823775">
    <property type="component" value="Unassembled WGS sequence"/>
</dbReference>
<name>A0ABS8SU69_DATST</name>
<evidence type="ECO:0000313" key="1">
    <source>
        <dbReference type="EMBL" id="MCD7461927.1"/>
    </source>
</evidence>
<evidence type="ECO:0000313" key="2">
    <source>
        <dbReference type="Proteomes" id="UP000823775"/>
    </source>
</evidence>